<sequence>MSCRHTARHTARPTATVCAIRQIRDHSRTCGSLPAREMLLRVERRMIQLLEDESALAMSSRPEQHCVSRCEPITDGMMAQV</sequence>
<dbReference type="OrthoDB" id="7308077at2"/>
<protein>
    <submittedName>
        <fullName evidence="1">Uncharacterized protein</fullName>
    </submittedName>
</protein>
<keyword evidence="1" id="KW-0614">Plasmid</keyword>
<evidence type="ECO:0000313" key="2">
    <source>
        <dbReference type="Proteomes" id="UP000249605"/>
    </source>
</evidence>
<gene>
    <name evidence="1" type="ORF">DM194_22415</name>
</gene>
<reference evidence="1 2" key="1">
    <citation type="submission" date="2018-06" db="EMBL/GenBank/DDBJ databases">
        <title>Complete genome sequencing of Azospirillum sp. M2T2B2.</title>
        <authorList>
            <person name="Heo J."/>
            <person name="Kim S.-J."/>
            <person name="Kwon S.-W."/>
            <person name="Anandham R."/>
        </authorList>
    </citation>
    <scope>NUCLEOTIDE SEQUENCE [LARGE SCALE GENOMIC DNA]</scope>
    <source>
        <strain evidence="1 2">M2T2B2</strain>
        <plasmid evidence="1 2">unnamed3</plasmid>
    </source>
</reference>
<dbReference type="AlphaFoldDB" id="A0A2U9SH40"/>
<dbReference type="KEGG" id="azm:DM194_22415"/>
<proteinExistence type="predicted"/>
<name>A0A2U9SH40_9PROT</name>
<organism evidence="1 2">
    <name type="scientific">Azospirillum ramasamyi</name>
    <dbReference type="NCBI Taxonomy" id="682998"/>
    <lineage>
        <taxon>Bacteria</taxon>
        <taxon>Pseudomonadati</taxon>
        <taxon>Pseudomonadota</taxon>
        <taxon>Alphaproteobacteria</taxon>
        <taxon>Rhodospirillales</taxon>
        <taxon>Azospirillaceae</taxon>
        <taxon>Azospirillum</taxon>
    </lineage>
</organism>
<dbReference type="Proteomes" id="UP000249605">
    <property type="component" value="Plasmid unnamed3"/>
</dbReference>
<evidence type="ECO:0000313" key="1">
    <source>
        <dbReference type="EMBL" id="AWU97068.1"/>
    </source>
</evidence>
<keyword evidence="2" id="KW-1185">Reference proteome</keyword>
<dbReference type="EMBL" id="CP029833">
    <property type="protein sequence ID" value="AWU97068.1"/>
    <property type="molecule type" value="Genomic_DNA"/>
</dbReference>
<accession>A0A2U9SH40</accession>
<geneLocation type="plasmid" evidence="1 2">
    <name>unnamed3</name>
</geneLocation>